<dbReference type="Pfam" id="PF04865">
    <property type="entry name" value="Baseplate_J"/>
    <property type="match status" value="1"/>
</dbReference>
<dbReference type="Pfam" id="PF26079">
    <property type="entry name" value="Baseplate_J_C"/>
    <property type="match status" value="1"/>
</dbReference>
<dbReference type="InterPro" id="IPR014507">
    <property type="entry name" value="Baseplate_assembly_J_pred"/>
</dbReference>
<name>A0A0U9HBQ9_9FIRM</name>
<accession>A0A0U9HBQ9</accession>
<proteinExistence type="inferred from homology"/>
<dbReference type="InterPro" id="IPR006949">
    <property type="entry name" value="Barrel_Baseplate_J-like"/>
</dbReference>
<evidence type="ECO:0000259" key="3">
    <source>
        <dbReference type="Pfam" id="PF26078"/>
    </source>
</evidence>
<evidence type="ECO:0000313" key="6">
    <source>
        <dbReference type="Proteomes" id="UP000062160"/>
    </source>
</evidence>
<reference evidence="5" key="1">
    <citation type="journal article" date="2016" name="Genome Announc.">
        <title>Draft Genome Sequence of the Syntrophic Lactate-Degrading Bacterium Tepidanaerobacter syntrophicus JLT.</title>
        <authorList>
            <person name="Matsuura N."/>
            <person name="Ohashi A."/>
            <person name="Tourlousse D.M."/>
            <person name="Sekiguchi Y."/>
        </authorList>
    </citation>
    <scope>NUCLEOTIDE SEQUENCE [LARGE SCALE GENOMIC DNA]</scope>
    <source>
        <strain evidence="5">JL</strain>
    </source>
</reference>
<sequence>MHLDKLPDVSFAQKSIEEILADTISGYEKAYYEQTGEVKKLFPGDPIRIWLYSQALREFQLRQLIDYSAKQNLLKYAKGPFLDHKGADHDVPRADAKKATVTMKYILSTPLPTIQYIPAGTRVRSKKDVYFQTLETIEVPAGATEVIAVNECTVAGEIGNGFTPGQINILVDPLPWIASVVNTDTSQGGADEEDDESYREKINLAPEGYSTAGSELGYVFFAKKYSQLIEDVAVSSPGPGTVDIRVLLKNGEIPGQAFLDGLKEYLSAKDKRPLTDHVLVGAPDIVSYNINLTYYIRTQDETAETSIRQRVDNAISQFQIWQRSKIGRDINPSELIARIIQAGAKRIEIVEPVFAKLEKNQVAVAENVSVTYGGLEDD</sequence>
<dbReference type="PANTHER" id="PTHR37829">
    <property type="entry name" value="PHAGE-LIKE ELEMENT PBSX PROTEIN XKDT"/>
    <property type="match status" value="1"/>
</dbReference>
<evidence type="ECO:0000313" key="5">
    <source>
        <dbReference type="EMBL" id="GAQ24210.1"/>
    </source>
</evidence>
<comment type="similarity">
    <text evidence="1">Belongs to the Mu gp47/PBSX XkdT family.</text>
</comment>
<evidence type="ECO:0000259" key="4">
    <source>
        <dbReference type="Pfam" id="PF26079"/>
    </source>
</evidence>
<dbReference type="PANTHER" id="PTHR37829:SF3">
    <property type="entry name" value="PROTEIN JAYE-RELATED"/>
    <property type="match status" value="1"/>
</dbReference>
<feature type="domain" description="Baseplate J-like central" evidence="3">
    <location>
        <begin position="210"/>
        <end position="280"/>
    </location>
</feature>
<dbReference type="OrthoDB" id="9793802at2"/>
<dbReference type="AlphaFoldDB" id="A0A0U9HBQ9"/>
<evidence type="ECO:0000256" key="1">
    <source>
        <dbReference type="ARBA" id="ARBA00038087"/>
    </source>
</evidence>
<dbReference type="RefSeq" id="WP_059031316.1">
    <property type="nucleotide sequence ID" value="NZ_DF976999.1"/>
</dbReference>
<dbReference type="Pfam" id="PF26078">
    <property type="entry name" value="Baseplate_J_M"/>
    <property type="match status" value="1"/>
</dbReference>
<protein>
    <submittedName>
        <fullName evidence="5">Phage-related baseplate assembly protein</fullName>
    </submittedName>
</protein>
<dbReference type="Proteomes" id="UP000062160">
    <property type="component" value="Unassembled WGS sequence"/>
</dbReference>
<dbReference type="InterPro" id="IPR058531">
    <property type="entry name" value="Baseplate_J_M"/>
</dbReference>
<feature type="domain" description="Baseplate protein J-like barrel" evidence="2">
    <location>
        <begin position="113"/>
        <end position="189"/>
    </location>
</feature>
<evidence type="ECO:0000259" key="2">
    <source>
        <dbReference type="Pfam" id="PF04865"/>
    </source>
</evidence>
<dbReference type="InterPro" id="IPR052399">
    <property type="entry name" value="Phage_Baseplate_Assmbl_Protein"/>
</dbReference>
<dbReference type="STRING" id="224999.GCA_001485475_00192"/>
<feature type="domain" description="Baseplate J-like C-terminal" evidence="4">
    <location>
        <begin position="290"/>
        <end position="371"/>
    </location>
</feature>
<organism evidence="5">
    <name type="scientific">Tepidanaerobacter syntrophicus</name>
    <dbReference type="NCBI Taxonomy" id="224999"/>
    <lineage>
        <taxon>Bacteria</taxon>
        <taxon>Bacillati</taxon>
        <taxon>Bacillota</taxon>
        <taxon>Clostridia</taxon>
        <taxon>Thermosediminibacterales</taxon>
        <taxon>Tepidanaerobacteraceae</taxon>
        <taxon>Tepidanaerobacter</taxon>
    </lineage>
</organism>
<gene>
    <name evidence="5" type="ORF">TSYNT_536</name>
</gene>
<dbReference type="EMBL" id="DF976999">
    <property type="protein sequence ID" value="GAQ24210.1"/>
    <property type="molecule type" value="Genomic_DNA"/>
</dbReference>
<keyword evidence="6" id="KW-1185">Reference proteome</keyword>
<dbReference type="InterPro" id="IPR058530">
    <property type="entry name" value="Baseplate_J-like_C"/>
</dbReference>
<dbReference type="PIRSF" id="PIRSF020481">
    <property type="entry name" value="BAP"/>
    <property type="match status" value="1"/>
</dbReference>